<dbReference type="EMBL" id="JAFEKC020000020">
    <property type="protein sequence ID" value="KAK0508462.1"/>
    <property type="molecule type" value="Genomic_DNA"/>
</dbReference>
<name>A0AA39QSN4_9LECA</name>
<dbReference type="InterPro" id="IPR021109">
    <property type="entry name" value="Peptidase_aspartic_dom_sf"/>
</dbReference>
<evidence type="ECO:0000256" key="1">
    <source>
        <dbReference type="SAM" id="MobiDB-lite"/>
    </source>
</evidence>
<protein>
    <submittedName>
        <fullName evidence="2">Uncharacterized protein</fullName>
    </submittedName>
</protein>
<dbReference type="SUPFAM" id="SSF50630">
    <property type="entry name" value="Acid proteases"/>
    <property type="match status" value="1"/>
</dbReference>
<reference evidence="2" key="1">
    <citation type="submission" date="2023-03" db="EMBL/GenBank/DDBJ databases">
        <title>Complete genome of Cladonia borealis.</title>
        <authorList>
            <person name="Park H."/>
        </authorList>
    </citation>
    <scope>NUCLEOTIDE SEQUENCE</scope>
    <source>
        <strain evidence="2">ANT050790</strain>
    </source>
</reference>
<dbReference type="AlphaFoldDB" id="A0AA39QSN4"/>
<accession>A0AA39QSN4</accession>
<sequence>MDEYDALEFNKGDIIEPNSRRKGSAGGDIRRHENLKRGLSGTIDGLKVSALADTGAAQNFVSSNFARAWRLEVADSPSSFRLGNSKLAHSLGTVNVRWAFADKPKETIEVVCHVISNCVYDVILGRRFLSMTETFTKYKHRLTKCLSSTAGVLRINLLDGSRQSLAGTLGDTYKTDAVPDTGAEGNVMDLRYAEEHGFNIKRGAEDRRMLEFADGSRQRAVGQVQTSWTFSSGQRIPLIFEVLRDCLHDVILGEEVLWEHDVFETYAASIQTLPSDTESFDLAPFSFVPEWVQKISGVIKPNRECKGRNAKPIDLNALETEERRRRDIWNHQHNFNSRNANEEERAAERERRRQYEERLALARLTLEGRGSPVPESHAQSIPSIPTAPNRPH</sequence>
<dbReference type="Pfam" id="PF13650">
    <property type="entry name" value="Asp_protease_2"/>
    <property type="match status" value="1"/>
</dbReference>
<proteinExistence type="predicted"/>
<feature type="compositionally biased region" description="Basic and acidic residues" evidence="1">
    <location>
        <begin position="340"/>
        <end position="351"/>
    </location>
</feature>
<dbReference type="Pfam" id="PF13975">
    <property type="entry name" value="gag-asp_proteas"/>
    <property type="match status" value="1"/>
</dbReference>
<dbReference type="Gene3D" id="2.40.70.10">
    <property type="entry name" value="Acid Proteases"/>
    <property type="match status" value="2"/>
</dbReference>
<organism evidence="2 3">
    <name type="scientific">Cladonia borealis</name>
    <dbReference type="NCBI Taxonomy" id="184061"/>
    <lineage>
        <taxon>Eukaryota</taxon>
        <taxon>Fungi</taxon>
        <taxon>Dikarya</taxon>
        <taxon>Ascomycota</taxon>
        <taxon>Pezizomycotina</taxon>
        <taxon>Lecanoromycetes</taxon>
        <taxon>OSLEUM clade</taxon>
        <taxon>Lecanoromycetidae</taxon>
        <taxon>Lecanorales</taxon>
        <taxon>Lecanorineae</taxon>
        <taxon>Cladoniaceae</taxon>
        <taxon>Cladonia</taxon>
    </lineage>
</organism>
<evidence type="ECO:0000313" key="2">
    <source>
        <dbReference type="EMBL" id="KAK0508462.1"/>
    </source>
</evidence>
<feature type="region of interest" description="Disordered" evidence="1">
    <location>
        <begin position="330"/>
        <end position="351"/>
    </location>
</feature>
<gene>
    <name evidence="2" type="ORF">JMJ35_008738</name>
</gene>
<dbReference type="CDD" id="cd00303">
    <property type="entry name" value="retropepsin_like"/>
    <property type="match status" value="2"/>
</dbReference>
<comment type="caution">
    <text evidence="2">The sequence shown here is derived from an EMBL/GenBank/DDBJ whole genome shotgun (WGS) entry which is preliminary data.</text>
</comment>
<dbReference type="Proteomes" id="UP001166286">
    <property type="component" value="Unassembled WGS sequence"/>
</dbReference>
<evidence type="ECO:0000313" key="3">
    <source>
        <dbReference type="Proteomes" id="UP001166286"/>
    </source>
</evidence>
<keyword evidence="3" id="KW-1185">Reference proteome</keyword>
<feature type="region of interest" description="Disordered" evidence="1">
    <location>
        <begin position="363"/>
        <end position="392"/>
    </location>
</feature>